<dbReference type="RefSeq" id="WP_087131923.1">
    <property type="nucleotide sequence ID" value="NZ_FCOE02000050.1"/>
</dbReference>
<accession>A0A158DW86</accession>
<sequence length="571" mass="59484">MPVFFNGRLWTSPATMSAVDDSAMANKNLSVGNVVALIGTSVGGQPNKALSFGSPSEAESALIDGELLTAVKKAFSPSTEVGGPATVIAVRVNPAVQSALVLNDASSAASVNLVSTDYGAWNNQIKVKIQAGSTQGLQPTVQYGNDYFTQDNLYRNAFSVQYSGVAASAVMSITGTAVTLQAPSGTQVASIDLTQMKTVQQLVDSINIVSGFTASVLDGNGAKPSLNGLDYATVVDVKTAAYTATANLQALIDWFNGSGEGFVTATRATNAGKVPAAIPFTYLTGGSDGVTTNSQWSDAFTTLQNVDMQWFTPVSSDPSIAAMADAHAQFMSTTGRKERRSICGTALGTSDANAIVAAKALNSDRTSLVHIGFYDYDANGNLTLYPPYLLAAMIAGAFSGVNPGTPLTNKSLSVRGLERDLRNPTDTDPLIQGGVLCVENTSKGYKVVKSISTWLTNANYNRVEQSVGFALDYTVRNVRDALDELRGQKGTPQNLARAVSIADSTLRALAKPEPTGPGVLVGDSTNPAYKGITAVLDGDVIGVSFQCSPVLPINFIPVTVYAVPYSGSASA</sequence>
<name>A0A158DW86_9BURK</name>
<dbReference type="Proteomes" id="UP000054911">
    <property type="component" value="Unassembled WGS sequence"/>
</dbReference>
<keyword evidence="2" id="KW-1185">Reference proteome</keyword>
<evidence type="ECO:0000313" key="1">
    <source>
        <dbReference type="EMBL" id="SAK98680.1"/>
    </source>
</evidence>
<evidence type="ECO:0000313" key="2">
    <source>
        <dbReference type="Proteomes" id="UP000054911"/>
    </source>
</evidence>
<dbReference type="OrthoDB" id="7374774at2"/>
<gene>
    <name evidence="1" type="ORF">AWB80_07569</name>
</gene>
<protein>
    <submittedName>
        <fullName evidence="1">Phage tail sheath protein</fullName>
    </submittedName>
</protein>
<organism evidence="1 2">
    <name type="scientific">Caballeronia pedi</name>
    <dbReference type="NCBI Taxonomy" id="1777141"/>
    <lineage>
        <taxon>Bacteria</taxon>
        <taxon>Pseudomonadati</taxon>
        <taxon>Pseudomonadota</taxon>
        <taxon>Betaproteobacteria</taxon>
        <taxon>Burkholderiales</taxon>
        <taxon>Burkholderiaceae</taxon>
        <taxon>Caballeronia</taxon>
    </lineage>
</organism>
<comment type="caution">
    <text evidence="1">The sequence shown here is derived from an EMBL/GenBank/DDBJ whole genome shotgun (WGS) entry which is preliminary data.</text>
</comment>
<dbReference type="AlphaFoldDB" id="A0A158DW86"/>
<dbReference type="STRING" id="1777141.AWB80_07569"/>
<proteinExistence type="predicted"/>
<reference evidence="1" key="1">
    <citation type="submission" date="2016-01" db="EMBL/GenBank/DDBJ databases">
        <authorList>
            <person name="Peeters C."/>
        </authorList>
    </citation>
    <scope>NUCLEOTIDE SEQUENCE [LARGE SCALE GENOMIC DNA]</scope>
    <source>
        <strain evidence="1">LMG 29323</strain>
    </source>
</reference>
<dbReference type="EMBL" id="FCOE02000050">
    <property type="protein sequence ID" value="SAK98680.1"/>
    <property type="molecule type" value="Genomic_DNA"/>
</dbReference>